<feature type="compositionally biased region" description="Low complexity" evidence="1">
    <location>
        <begin position="274"/>
        <end position="288"/>
    </location>
</feature>
<dbReference type="EMBL" id="JBJQOH010000002">
    <property type="protein sequence ID" value="KAL3697139.1"/>
    <property type="molecule type" value="Genomic_DNA"/>
</dbReference>
<feature type="compositionally biased region" description="Pro residues" evidence="1">
    <location>
        <begin position="214"/>
        <end position="226"/>
    </location>
</feature>
<evidence type="ECO:0000313" key="2">
    <source>
        <dbReference type="EMBL" id="KAL3697139.1"/>
    </source>
</evidence>
<dbReference type="AlphaFoldDB" id="A0ABD3I3Q8"/>
<organism evidence="2 3">
    <name type="scientific">Riccia sorocarpa</name>
    <dbReference type="NCBI Taxonomy" id="122646"/>
    <lineage>
        <taxon>Eukaryota</taxon>
        <taxon>Viridiplantae</taxon>
        <taxon>Streptophyta</taxon>
        <taxon>Embryophyta</taxon>
        <taxon>Marchantiophyta</taxon>
        <taxon>Marchantiopsida</taxon>
        <taxon>Marchantiidae</taxon>
        <taxon>Marchantiales</taxon>
        <taxon>Ricciaceae</taxon>
        <taxon>Riccia</taxon>
    </lineage>
</organism>
<comment type="caution">
    <text evidence="2">The sequence shown here is derived from an EMBL/GenBank/DDBJ whole genome shotgun (WGS) entry which is preliminary data.</text>
</comment>
<evidence type="ECO:0000313" key="3">
    <source>
        <dbReference type="Proteomes" id="UP001633002"/>
    </source>
</evidence>
<protein>
    <submittedName>
        <fullName evidence="2">Uncharacterized protein</fullName>
    </submittedName>
</protein>
<proteinExistence type="predicted"/>
<reference evidence="2 3" key="1">
    <citation type="submission" date="2024-09" db="EMBL/GenBank/DDBJ databases">
        <title>Chromosome-scale assembly of Riccia sorocarpa.</title>
        <authorList>
            <person name="Paukszto L."/>
        </authorList>
    </citation>
    <scope>NUCLEOTIDE SEQUENCE [LARGE SCALE GENOMIC DNA]</scope>
    <source>
        <strain evidence="2">LP-2024</strain>
        <tissue evidence="2">Aerial parts of the thallus</tissue>
    </source>
</reference>
<sequence length="331" mass="36939">MSRNRRIREGNGYRMELTGMYFTPAFWAWFNFPRGTILELPSLEEDEARSPGRAHRLHRGYFYLPEEFDLTSDFVILRDNLSRTRLTGKISVPLGFRFEILPEHKVLYRPETPFPGEDFSCAFLANGTMHINFPAGSSIFVADLFKKYTIRSVRRGRPATVVDSGAVNMWGRKNVRPYSRPPLRNTPRPECATGLSPIITPVVPRYALESPGYSPGPSPGYHPVPPGSRIDSHGYDPAPTPSYEPGRPIVDESLGYAPGRTGYSQGVEEKTEVSAEASSASYSSPATPAAGYSEIIGTIIVPSEQHHVESDSIVTRATPNSLEYNRRHSRF</sequence>
<accession>A0ABD3I3Q8</accession>
<keyword evidence="3" id="KW-1185">Reference proteome</keyword>
<name>A0ABD3I3Q8_9MARC</name>
<dbReference type="Proteomes" id="UP001633002">
    <property type="component" value="Unassembled WGS sequence"/>
</dbReference>
<evidence type="ECO:0000256" key="1">
    <source>
        <dbReference type="SAM" id="MobiDB-lite"/>
    </source>
</evidence>
<gene>
    <name evidence="2" type="ORF">R1sor_011215</name>
</gene>
<feature type="region of interest" description="Disordered" evidence="1">
    <location>
        <begin position="210"/>
        <end position="288"/>
    </location>
</feature>